<evidence type="ECO:0000256" key="3">
    <source>
        <dbReference type="ARBA" id="ARBA00022692"/>
    </source>
</evidence>
<feature type="transmembrane region" description="Helical" evidence="6">
    <location>
        <begin position="119"/>
        <end position="137"/>
    </location>
</feature>
<feature type="transmembrane region" description="Helical" evidence="6">
    <location>
        <begin position="286"/>
        <end position="307"/>
    </location>
</feature>
<feature type="transmembrane region" description="Helical" evidence="6">
    <location>
        <begin position="351"/>
        <end position="372"/>
    </location>
</feature>
<dbReference type="PANTHER" id="PTHR43791">
    <property type="entry name" value="PERMEASE-RELATED"/>
    <property type="match status" value="1"/>
</dbReference>
<keyword evidence="3 6" id="KW-0812">Transmembrane</keyword>
<evidence type="ECO:0000259" key="7">
    <source>
        <dbReference type="PROSITE" id="PS50850"/>
    </source>
</evidence>
<feature type="transmembrane region" description="Helical" evidence="6">
    <location>
        <begin position="212"/>
        <end position="234"/>
    </location>
</feature>
<accession>A0ABR4FRS7</accession>
<dbReference type="EMBL" id="JBFTWV010000129">
    <property type="protein sequence ID" value="KAL2785961.1"/>
    <property type="molecule type" value="Genomic_DNA"/>
</dbReference>
<name>A0ABR4FRS7_9EURO</name>
<feature type="transmembrane region" description="Helical" evidence="6">
    <location>
        <begin position="378"/>
        <end position="398"/>
    </location>
</feature>
<evidence type="ECO:0000313" key="8">
    <source>
        <dbReference type="EMBL" id="KAL2785961.1"/>
    </source>
</evidence>
<keyword evidence="5 6" id="KW-0472">Membrane</keyword>
<dbReference type="InterPro" id="IPR011701">
    <property type="entry name" value="MFS"/>
</dbReference>
<keyword evidence="9" id="KW-1185">Reference proteome</keyword>
<comment type="subcellular location">
    <subcellularLocation>
        <location evidence="1">Membrane</location>
        <topology evidence="1">Multi-pass membrane protein</topology>
    </subcellularLocation>
</comment>
<reference evidence="8 9" key="1">
    <citation type="submission" date="2024-07" db="EMBL/GenBank/DDBJ databases">
        <title>Section-level genome sequencing and comparative genomics of Aspergillus sections Usti and Cavernicolus.</title>
        <authorList>
            <consortium name="Lawrence Berkeley National Laboratory"/>
            <person name="Nybo J.L."/>
            <person name="Vesth T.C."/>
            <person name="Theobald S."/>
            <person name="Frisvad J.C."/>
            <person name="Larsen T.O."/>
            <person name="Kjaerboelling I."/>
            <person name="Rothschild-Mancinelli K."/>
            <person name="Lyhne E.K."/>
            <person name="Kogle M.E."/>
            <person name="Barry K."/>
            <person name="Clum A."/>
            <person name="Na H."/>
            <person name="Ledsgaard L."/>
            <person name="Lin J."/>
            <person name="Lipzen A."/>
            <person name="Kuo A."/>
            <person name="Riley R."/>
            <person name="Mondo S."/>
            <person name="Labutti K."/>
            <person name="Haridas S."/>
            <person name="Pangalinan J."/>
            <person name="Salamov A.A."/>
            <person name="Simmons B.A."/>
            <person name="Magnuson J.K."/>
            <person name="Chen J."/>
            <person name="Drula E."/>
            <person name="Henrissat B."/>
            <person name="Wiebenga A."/>
            <person name="Lubbers R.J."/>
            <person name="Gomes A.C."/>
            <person name="Makela M.R."/>
            <person name="Stajich J."/>
            <person name="Grigoriev I.V."/>
            <person name="Mortensen U.H."/>
            <person name="De Vries R.P."/>
            <person name="Baker S.E."/>
            <person name="Andersen M.R."/>
        </authorList>
    </citation>
    <scope>NUCLEOTIDE SEQUENCE [LARGE SCALE GENOMIC DNA]</scope>
    <source>
        <strain evidence="8 9">CBS 209.92</strain>
    </source>
</reference>
<evidence type="ECO:0000256" key="4">
    <source>
        <dbReference type="ARBA" id="ARBA00022989"/>
    </source>
</evidence>
<evidence type="ECO:0000256" key="6">
    <source>
        <dbReference type="SAM" id="Phobius"/>
    </source>
</evidence>
<evidence type="ECO:0000313" key="9">
    <source>
        <dbReference type="Proteomes" id="UP001610563"/>
    </source>
</evidence>
<feature type="domain" description="Major facilitator superfamily (MFS) profile" evidence="7">
    <location>
        <begin position="53"/>
        <end position="488"/>
    </location>
</feature>
<protein>
    <submittedName>
        <fullName evidence="8">Major facilitator superfamily domain-containing protein</fullName>
    </submittedName>
</protein>
<dbReference type="Gene3D" id="1.20.1250.20">
    <property type="entry name" value="MFS general substrate transporter like domains"/>
    <property type="match status" value="2"/>
</dbReference>
<gene>
    <name evidence="8" type="ORF">BJX66DRAFT_342580</name>
</gene>
<dbReference type="InterPro" id="IPR036259">
    <property type="entry name" value="MFS_trans_sf"/>
</dbReference>
<organism evidence="8 9">
    <name type="scientific">Aspergillus keveii</name>
    <dbReference type="NCBI Taxonomy" id="714993"/>
    <lineage>
        <taxon>Eukaryota</taxon>
        <taxon>Fungi</taxon>
        <taxon>Dikarya</taxon>
        <taxon>Ascomycota</taxon>
        <taxon>Pezizomycotina</taxon>
        <taxon>Eurotiomycetes</taxon>
        <taxon>Eurotiomycetidae</taxon>
        <taxon>Eurotiales</taxon>
        <taxon>Aspergillaceae</taxon>
        <taxon>Aspergillus</taxon>
        <taxon>Aspergillus subgen. Nidulantes</taxon>
    </lineage>
</organism>
<feature type="transmembrane region" description="Helical" evidence="6">
    <location>
        <begin position="49"/>
        <end position="66"/>
    </location>
</feature>
<feature type="transmembrane region" description="Helical" evidence="6">
    <location>
        <begin position="443"/>
        <end position="463"/>
    </location>
</feature>
<dbReference type="InterPro" id="IPR020846">
    <property type="entry name" value="MFS_dom"/>
</dbReference>
<dbReference type="Pfam" id="PF07690">
    <property type="entry name" value="MFS_1"/>
    <property type="match status" value="1"/>
</dbReference>
<feature type="transmembrane region" description="Helical" evidence="6">
    <location>
        <begin position="182"/>
        <end position="200"/>
    </location>
</feature>
<proteinExistence type="predicted"/>
<evidence type="ECO:0000256" key="1">
    <source>
        <dbReference type="ARBA" id="ARBA00004141"/>
    </source>
</evidence>
<dbReference type="SUPFAM" id="SSF103473">
    <property type="entry name" value="MFS general substrate transporter"/>
    <property type="match status" value="1"/>
</dbReference>
<dbReference type="PROSITE" id="PS50850">
    <property type="entry name" value="MFS"/>
    <property type="match status" value="1"/>
</dbReference>
<evidence type="ECO:0000256" key="2">
    <source>
        <dbReference type="ARBA" id="ARBA00022448"/>
    </source>
</evidence>
<feature type="transmembrane region" description="Helical" evidence="6">
    <location>
        <begin position="149"/>
        <end position="170"/>
    </location>
</feature>
<keyword evidence="2" id="KW-0813">Transport</keyword>
<dbReference type="Proteomes" id="UP001610563">
    <property type="component" value="Unassembled WGS sequence"/>
</dbReference>
<sequence length="488" mass="53997">MTANSTAGGLQRMAADDKHEVPEVMKIGDVELDQPTYSEEEVKKIKRKVDIRVLVALSVMYIANQLDRGNVSFAYISGMEQELDYIGNRYTLAVSIYFPFYVLATPVATVLVRRLGRRIFLPAVTLSFGLVVIGFGFCNTWKDQVGLRAVLGLLEGCYFPSASFVISMYYTRQELAKRMASFFVVGLIFGGLGGLIAYGLQQMDGVGGKSGWRWVFIWEGIFTIVIAILGYIWMVDFPEDAGKNFRFLTPSELEIVIDRVRRDRDDAQVTPFELKGYLKHGLDWKLWLFAANFLAASVVTYSVQYFLPIILQNSLGFSNTYSLCLTAPVFVCAGIITYTEGWLSDRLRLRGPILIFNGLMQIVGFVLVGWAHQPGVCYFGTYLGLAGTAGNSPLCVSYQANNVVGQWRRAFLSASIVGLGTIGGVVAPFGFISSDAPGYRPGLYMVFGAAILGIISVCIPSVFMMRENRKQARGLVVIEGIPGFRYTL</sequence>
<feature type="transmembrane region" description="Helical" evidence="6">
    <location>
        <begin position="410"/>
        <end position="431"/>
    </location>
</feature>
<comment type="caution">
    <text evidence="8">The sequence shown here is derived from an EMBL/GenBank/DDBJ whole genome shotgun (WGS) entry which is preliminary data.</text>
</comment>
<dbReference type="PANTHER" id="PTHR43791:SF47">
    <property type="entry name" value="MAJOR FACILITATOR SUPERFAMILY (MFS) PROFILE DOMAIN-CONTAINING PROTEIN-RELATED"/>
    <property type="match status" value="1"/>
</dbReference>
<evidence type="ECO:0000256" key="5">
    <source>
        <dbReference type="ARBA" id="ARBA00023136"/>
    </source>
</evidence>
<feature type="transmembrane region" description="Helical" evidence="6">
    <location>
        <begin position="90"/>
        <end position="112"/>
    </location>
</feature>
<feature type="transmembrane region" description="Helical" evidence="6">
    <location>
        <begin position="319"/>
        <end position="339"/>
    </location>
</feature>
<keyword evidence="4 6" id="KW-1133">Transmembrane helix</keyword>